<dbReference type="OrthoDB" id="10256829at2759"/>
<dbReference type="PANTHER" id="PTHR24020">
    <property type="entry name" value="COLLAGEN ALPHA"/>
    <property type="match status" value="1"/>
</dbReference>
<comment type="caution">
    <text evidence="2">The sequence shown here is derived from an EMBL/GenBank/DDBJ whole genome shotgun (WGS) entry which is preliminary data.</text>
</comment>
<dbReference type="InterPro" id="IPR036465">
    <property type="entry name" value="vWFA_dom_sf"/>
</dbReference>
<organism evidence="2 3">
    <name type="scientific">Pomacea canaliculata</name>
    <name type="common">Golden apple snail</name>
    <dbReference type="NCBI Taxonomy" id="400727"/>
    <lineage>
        <taxon>Eukaryota</taxon>
        <taxon>Metazoa</taxon>
        <taxon>Spiralia</taxon>
        <taxon>Lophotrochozoa</taxon>
        <taxon>Mollusca</taxon>
        <taxon>Gastropoda</taxon>
        <taxon>Caenogastropoda</taxon>
        <taxon>Architaenioglossa</taxon>
        <taxon>Ampullarioidea</taxon>
        <taxon>Ampullariidae</taxon>
        <taxon>Pomacea</taxon>
    </lineage>
</organism>
<name>A0A2T7PH91_POMCA</name>
<dbReference type="InterPro" id="IPR002035">
    <property type="entry name" value="VWF_A"/>
</dbReference>
<dbReference type="PANTHER" id="PTHR24020:SF84">
    <property type="entry name" value="VWFA DOMAIN-CONTAINING PROTEIN"/>
    <property type="match status" value="1"/>
</dbReference>
<dbReference type="CDD" id="cd01472">
    <property type="entry name" value="vWA_collagen"/>
    <property type="match status" value="1"/>
</dbReference>
<dbReference type="SMART" id="SM00327">
    <property type="entry name" value="VWA"/>
    <property type="match status" value="1"/>
</dbReference>
<accession>A0A2T7PH91</accession>
<dbReference type="PROSITE" id="PS50234">
    <property type="entry name" value="VWFA"/>
    <property type="match status" value="1"/>
</dbReference>
<feature type="domain" description="VWFA" evidence="1">
    <location>
        <begin position="29"/>
        <end position="202"/>
    </location>
</feature>
<dbReference type="SUPFAM" id="SSF53300">
    <property type="entry name" value="vWA-like"/>
    <property type="match status" value="2"/>
</dbReference>
<dbReference type="STRING" id="400727.A0A2T7PH91"/>
<dbReference type="Gene3D" id="3.40.50.410">
    <property type="entry name" value="von Willebrand factor, type A domain"/>
    <property type="match status" value="2"/>
</dbReference>
<reference evidence="2 3" key="1">
    <citation type="submission" date="2018-04" db="EMBL/GenBank/DDBJ databases">
        <title>The genome of golden apple snail Pomacea canaliculata provides insight into stress tolerance and invasive adaptation.</title>
        <authorList>
            <person name="Liu C."/>
            <person name="Liu B."/>
            <person name="Ren Y."/>
            <person name="Zhang Y."/>
            <person name="Wang H."/>
            <person name="Li S."/>
            <person name="Jiang F."/>
            <person name="Yin L."/>
            <person name="Zhang G."/>
            <person name="Qian W."/>
            <person name="Fan W."/>
        </authorList>
    </citation>
    <scope>NUCLEOTIDE SEQUENCE [LARGE SCALE GENOMIC DNA]</scope>
    <source>
        <strain evidence="2">SZHN2017</strain>
        <tissue evidence="2">Muscle</tissue>
    </source>
</reference>
<evidence type="ECO:0000313" key="2">
    <source>
        <dbReference type="EMBL" id="PVD32793.1"/>
    </source>
</evidence>
<dbReference type="EMBL" id="PZQS01000004">
    <property type="protein sequence ID" value="PVD32793.1"/>
    <property type="molecule type" value="Genomic_DNA"/>
</dbReference>
<evidence type="ECO:0000259" key="1">
    <source>
        <dbReference type="PROSITE" id="PS50234"/>
    </source>
</evidence>
<evidence type="ECO:0000313" key="3">
    <source>
        <dbReference type="Proteomes" id="UP000245119"/>
    </source>
</evidence>
<gene>
    <name evidence="2" type="ORF">C0Q70_08239</name>
</gene>
<proteinExistence type="predicted"/>
<dbReference type="PRINTS" id="PR00453">
    <property type="entry name" value="VWFADOMAIN"/>
</dbReference>
<dbReference type="AlphaFoldDB" id="A0A2T7PH91"/>
<keyword evidence="3" id="KW-1185">Reference proteome</keyword>
<dbReference type="Proteomes" id="UP000245119">
    <property type="component" value="Linkage Group LG4"/>
</dbReference>
<dbReference type="InterPro" id="IPR050525">
    <property type="entry name" value="ECM_Assembly_Org"/>
</dbReference>
<protein>
    <recommendedName>
        <fullName evidence="1">VWFA domain-containing protein</fullName>
    </recommendedName>
</protein>
<sequence>MVVALWAAWPSVSYGQTSIGGECEGKLADVVFILDTSSSILPEDFRKQISFTENVVRMFDLSPGKTRVGVTLFSDAIYPKLSMGQTLDRASTLKAIKAITYIGGSTNTGDALKYVLEKEFLAFGRPGVSKVALVLTDGQSQNREKTIEAAQALHAAGVATFVIGIGSQVDQSELASVASTPTSKYLIQLTDYNALESVRLQLASLTCEADYIPPQGDGAENEALCEVLLLSGVDASTMSTTDQNKVLSFISAITDTLSSTTAWRIRTAQIFNDCPVTGGTSGGRNYAPLIRKLRYLVPNDRSTPLSSAALLVLDSPVADVMPANREVMRAMFKKVNVIVVGVGDGNDSSGIAKMLRESPSSEKFRSRVFLVNNYDQLASVVPNVVAAVTQNVVCA</sequence>
<dbReference type="Pfam" id="PF00092">
    <property type="entry name" value="VWA"/>
    <property type="match status" value="1"/>
</dbReference>